<protein>
    <submittedName>
        <fullName evidence="1">Uncharacterized protein</fullName>
    </submittedName>
</protein>
<sequence length="147" mass="17088">MSDVLMLRLEITIISICKRNGHAEAATALQNTYGEMKRCMHNKKIFITPKEEFLTSIEKCSEDALKITQDCLAENQKYFPEFVLDLAKSLTNFVYDDIDYMRYDLAPCVPRFDEYGVHRKYLQCLSDTVVDTDDVPYIQRSKSSFCK</sequence>
<name>A0ABQ9ITZ6_9CUCU</name>
<accession>A0ABQ9ITZ6</accession>
<evidence type="ECO:0000313" key="1">
    <source>
        <dbReference type="EMBL" id="KAJ8964307.1"/>
    </source>
</evidence>
<proteinExistence type="predicted"/>
<dbReference type="Proteomes" id="UP001162164">
    <property type="component" value="Unassembled WGS sequence"/>
</dbReference>
<reference evidence="1" key="1">
    <citation type="journal article" date="2023" name="Insect Mol. Biol.">
        <title>Genome sequencing provides insights into the evolution of gene families encoding plant cell wall-degrading enzymes in longhorned beetles.</title>
        <authorList>
            <person name="Shin N.R."/>
            <person name="Okamura Y."/>
            <person name="Kirsch R."/>
            <person name="Pauchet Y."/>
        </authorList>
    </citation>
    <scope>NUCLEOTIDE SEQUENCE</scope>
    <source>
        <strain evidence="1">MMC_N1</strain>
    </source>
</reference>
<organism evidence="1 2">
    <name type="scientific">Molorchus minor</name>
    <dbReference type="NCBI Taxonomy" id="1323400"/>
    <lineage>
        <taxon>Eukaryota</taxon>
        <taxon>Metazoa</taxon>
        <taxon>Ecdysozoa</taxon>
        <taxon>Arthropoda</taxon>
        <taxon>Hexapoda</taxon>
        <taxon>Insecta</taxon>
        <taxon>Pterygota</taxon>
        <taxon>Neoptera</taxon>
        <taxon>Endopterygota</taxon>
        <taxon>Coleoptera</taxon>
        <taxon>Polyphaga</taxon>
        <taxon>Cucujiformia</taxon>
        <taxon>Chrysomeloidea</taxon>
        <taxon>Cerambycidae</taxon>
        <taxon>Lamiinae</taxon>
        <taxon>Monochamini</taxon>
        <taxon>Molorchus</taxon>
    </lineage>
</organism>
<evidence type="ECO:0000313" key="2">
    <source>
        <dbReference type="Proteomes" id="UP001162164"/>
    </source>
</evidence>
<dbReference type="EMBL" id="JAPWTJ010002825">
    <property type="protein sequence ID" value="KAJ8964307.1"/>
    <property type="molecule type" value="Genomic_DNA"/>
</dbReference>
<keyword evidence="2" id="KW-1185">Reference proteome</keyword>
<gene>
    <name evidence="1" type="ORF">NQ317_016122</name>
</gene>
<comment type="caution">
    <text evidence="1">The sequence shown here is derived from an EMBL/GenBank/DDBJ whole genome shotgun (WGS) entry which is preliminary data.</text>
</comment>